<protein>
    <recommendedName>
        <fullName evidence="2">Methyltransferase</fullName>
        <ecNumber evidence="2">2.1.1.-</ecNumber>
    </recommendedName>
</protein>
<gene>
    <name evidence="3" type="ORF">E2562_036363</name>
</gene>
<comment type="subcellular location">
    <subcellularLocation>
        <location evidence="2">Membrane</location>
        <topology evidence="2">Single-pass type II membrane protein</topology>
    </subcellularLocation>
</comment>
<dbReference type="EMBL" id="SPHZ02000001">
    <property type="protein sequence ID" value="KAF0935841.1"/>
    <property type="molecule type" value="Genomic_DNA"/>
</dbReference>
<evidence type="ECO:0000313" key="3">
    <source>
        <dbReference type="EMBL" id="KAF0935841.1"/>
    </source>
</evidence>
<dbReference type="PANTHER" id="PTHR10108">
    <property type="entry name" value="SAM-DEPENDENT METHYLTRANSFERASE"/>
    <property type="match status" value="1"/>
</dbReference>
<comment type="caution">
    <text evidence="3">The sequence shown here is derived from an EMBL/GenBank/DDBJ whole genome shotgun (WGS) entry which is preliminary data.</text>
</comment>
<keyword evidence="2" id="KW-0325">Glycoprotein</keyword>
<dbReference type="InterPro" id="IPR004159">
    <property type="entry name" value="Put_SAM_MeTrfase"/>
</dbReference>
<dbReference type="AlphaFoldDB" id="A0A6G1FG52"/>
<keyword evidence="2" id="KW-0735">Signal-anchor</keyword>
<dbReference type="GO" id="GO:0008168">
    <property type="term" value="F:methyltransferase activity"/>
    <property type="evidence" value="ECO:0007669"/>
    <property type="project" value="UniProtKB-UniRule"/>
</dbReference>
<sequence>MESARQDLVAHVPHTKLALYKGHQNLVKVSSKHHEFTSGKVQFKHNAVQYINLIEEAVLGVAWRPGSHVVLDVGCGVASFGGFLFDRDVLTMLLVPKDEHKAHVQFKLEQGIPAISDRHVNQEPPGTFNAVHCARCRVPFHIEGKKLLLKVNRYSAALQLLRGPQHRMVSTRTKMASHKY</sequence>
<dbReference type="PANTHER" id="PTHR10108:SF1130">
    <property type="entry name" value="METHYLTRANSFERASE PMT26-RELATED"/>
    <property type="match status" value="1"/>
</dbReference>
<organism evidence="3 4">
    <name type="scientific">Oryza meyeriana var. granulata</name>
    <dbReference type="NCBI Taxonomy" id="110450"/>
    <lineage>
        <taxon>Eukaryota</taxon>
        <taxon>Viridiplantae</taxon>
        <taxon>Streptophyta</taxon>
        <taxon>Embryophyta</taxon>
        <taxon>Tracheophyta</taxon>
        <taxon>Spermatophyta</taxon>
        <taxon>Magnoliopsida</taxon>
        <taxon>Liliopsida</taxon>
        <taxon>Poales</taxon>
        <taxon>Poaceae</taxon>
        <taxon>BOP clade</taxon>
        <taxon>Oryzoideae</taxon>
        <taxon>Oryzeae</taxon>
        <taxon>Oryzinae</taxon>
        <taxon>Oryza</taxon>
        <taxon>Oryza meyeriana</taxon>
    </lineage>
</organism>
<accession>A0A6G1FG52</accession>
<dbReference type="Pfam" id="PF03141">
    <property type="entry name" value="Methyltransf_29"/>
    <property type="match status" value="1"/>
</dbReference>
<evidence type="ECO:0000313" key="4">
    <source>
        <dbReference type="Proteomes" id="UP000479710"/>
    </source>
</evidence>
<reference evidence="3 4" key="1">
    <citation type="submission" date="2019-11" db="EMBL/GenBank/DDBJ databases">
        <title>Whole genome sequence of Oryza granulata.</title>
        <authorList>
            <person name="Li W."/>
        </authorList>
    </citation>
    <scope>NUCLEOTIDE SEQUENCE [LARGE SCALE GENOMIC DNA]</scope>
    <source>
        <strain evidence="4">cv. Menghai</strain>
        <tissue evidence="3">Leaf</tissue>
    </source>
</reference>
<dbReference type="OrthoDB" id="1909352at2759"/>
<dbReference type="Proteomes" id="UP000479710">
    <property type="component" value="Unassembled WGS sequence"/>
</dbReference>
<name>A0A6G1FG52_9ORYZ</name>
<comment type="similarity">
    <text evidence="2">Belongs to the methyltransferase superfamily.</text>
</comment>
<dbReference type="GO" id="GO:0005802">
    <property type="term" value="C:trans-Golgi network"/>
    <property type="evidence" value="ECO:0007669"/>
    <property type="project" value="TreeGrafter"/>
</dbReference>
<proteinExistence type="inferred from homology"/>
<evidence type="ECO:0000256" key="2">
    <source>
        <dbReference type="RuleBase" id="RU366043"/>
    </source>
</evidence>
<dbReference type="GO" id="GO:0005768">
    <property type="term" value="C:endosome"/>
    <property type="evidence" value="ECO:0007669"/>
    <property type="project" value="TreeGrafter"/>
</dbReference>
<dbReference type="GO" id="GO:0016020">
    <property type="term" value="C:membrane"/>
    <property type="evidence" value="ECO:0007669"/>
    <property type="project" value="UniProtKB-SubCell"/>
</dbReference>
<keyword evidence="4" id="KW-1185">Reference proteome</keyword>
<dbReference type="GO" id="GO:0032259">
    <property type="term" value="P:methylation"/>
    <property type="evidence" value="ECO:0007669"/>
    <property type="project" value="UniProtKB-KW"/>
</dbReference>
<evidence type="ECO:0000256" key="1">
    <source>
        <dbReference type="ARBA" id="ARBA00022603"/>
    </source>
</evidence>
<dbReference type="EC" id="2.1.1.-" evidence="2"/>
<keyword evidence="2" id="KW-0808">Transferase</keyword>
<keyword evidence="2" id="KW-0812">Transmembrane</keyword>
<keyword evidence="1 2" id="KW-0489">Methyltransferase</keyword>